<evidence type="ECO:0000256" key="3">
    <source>
        <dbReference type="ARBA" id="ARBA00022617"/>
    </source>
</evidence>
<dbReference type="PANTHER" id="PTHR46696">
    <property type="entry name" value="P450, PUTATIVE (EUROFUNG)-RELATED"/>
    <property type="match status" value="1"/>
</dbReference>
<dbReference type="InterPro" id="IPR001128">
    <property type="entry name" value="Cyt_P450"/>
</dbReference>
<dbReference type="Proteomes" id="UP000308349">
    <property type="component" value="Unassembled WGS sequence"/>
</dbReference>
<dbReference type="AlphaFoldDB" id="A0A5R8P8F8"/>
<dbReference type="InterPro" id="IPR002397">
    <property type="entry name" value="Cyt_P450_B"/>
</dbReference>
<dbReference type="Pfam" id="PF00067">
    <property type="entry name" value="p450"/>
    <property type="match status" value="2"/>
</dbReference>
<protein>
    <submittedName>
        <fullName evidence="9">Cytochrome P450</fullName>
    </submittedName>
</protein>
<keyword evidence="3 8" id="KW-0349">Heme</keyword>
<evidence type="ECO:0000256" key="2">
    <source>
        <dbReference type="ARBA" id="ARBA00010617"/>
    </source>
</evidence>
<evidence type="ECO:0000256" key="6">
    <source>
        <dbReference type="ARBA" id="ARBA00023004"/>
    </source>
</evidence>
<evidence type="ECO:0000256" key="7">
    <source>
        <dbReference type="ARBA" id="ARBA00023033"/>
    </source>
</evidence>
<dbReference type="PANTHER" id="PTHR46696:SF1">
    <property type="entry name" value="CYTOCHROME P450 YJIB-RELATED"/>
    <property type="match status" value="1"/>
</dbReference>
<dbReference type="SUPFAM" id="SSF48264">
    <property type="entry name" value="Cytochrome P450"/>
    <property type="match status" value="1"/>
</dbReference>
<dbReference type="InterPro" id="IPR017972">
    <property type="entry name" value="Cyt_P450_CS"/>
</dbReference>
<comment type="similarity">
    <text evidence="2 8">Belongs to the cytochrome P450 family.</text>
</comment>
<comment type="caution">
    <text evidence="9">The sequence shown here is derived from an EMBL/GenBank/DDBJ whole genome shotgun (WGS) entry which is preliminary data.</text>
</comment>
<dbReference type="GO" id="GO:0005506">
    <property type="term" value="F:iron ion binding"/>
    <property type="evidence" value="ECO:0007669"/>
    <property type="project" value="InterPro"/>
</dbReference>
<accession>A0A5R8P8F8</accession>
<dbReference type="PROSITE" id="PS00086">
    <property type="entry name" value="CYTOCHROME_P450"/>
    <property type="match status" value="1"/>
</dbReference>
<dbReference type="GO" id="GO:0016705">
    <property type="term" value="F:oxidoreductase activity, acting on paired donors, with incorporation or reduction of molecular oxygen"/>
    <property type="evidence" value="ECO:0007669"/>
    <property type="project" value="InterPro"/>
</dbReference>
<dbReference type="EMBL" id="VBUU01000029">
    <property type="protein sequence ID" value="TLG01774.1"/>
    <property type="molecule type" value="Genomic_DNA"/>
</dbReference>
<dbReference type="CDD" id="cd11029">
    <property type="entry name" value="CYP107-like"/>
    <property type="match status" value="1"/>
</dbReference>
<name>A0A5R8P8F8_9NOCA</name>
<evidence type="ECO:0000256" key="1">
    <source>
        <dbReference type="ARBA" id="ARBA00001971"/>
    </source>
</evidence>
<dbReference type="GO" id="GO:0020037">
    <property type="term" value="F:heme binding"/>
    <property type="evidence" value="ECO:0007669"/>
    <property type="project" value="InterPro"/>
</dbReference>
<organism evidence="9 10">
    <name type="scientific">Nocardia cyriacigeorgica</name>
    <dbReference type="NCBI Taxonomy" id="135487"/>
    <lineage>
        <taxon>Bacteria</taxon>
        <taxon>Bacillati</taxon>
        <taxon>Actinomycetota</taxon>
        <taxon>Actinomycetes</taxon>
        <taxon>Mycobacteriales</taxon>
        <taxon>Nocardiaceae</taxon>
        <taxon>Nocardia</taxon>
    </lineage>
</organism>
<evidence type="ECO:0000313" key="9">
    <source>
        <dbReference type="EMBL" id="TLG01774.1"/>
    </source>
</evidence>
<proteinExistence type="inferred from homology"/>
<keyword evidence="4 8" id="KW-0479">Metal-binding</keyword>
<keyword evidence="7 8" id="KW-0503">Monooxygenase</keyword>
<evidence type="ECO:0000313" key="10">
    <source>
        <dbReference type="Proteomes" id="UP000308349"/>
    </source>
</evidence>
<dbReference type="GO" id="GO:0004497">
    <property type="term" value="F:monooxygenase activity"/>
    <property type="evidence" value="ECO:0007669"/>
    <property type="project" value="UniProtKB-KW"/>
</dbReference>
<sequence>MTDLRSDTCSPTAEPFVLDVTGTDTAGEAARLRALGPLVPVDVDGVQAIAATEYEAARRVFTHPMVSKDAHQHWPDLINSRVSPSWSLIAWVAVRNMFTSFGGDHTRLRRLVAPAFAPKRIEALQTHIEAIAAELIAGLAARPAGAVVDLREDYATQLPLRVISELMGLPADLQISLRICVDRIFDTSPAHDCDPSVNLTELEALLTQFVQRRRTELDSGSAAPGDDLTSVLISKRDENGDRLTEQELIHTLLLLVAAGYETTVNLIDNLITRVLTDPGLLDQLQVGEFGWEEMIEETLRFEPPVPHLPMRYAVDDIDIAGHDIPQGEAILVSIIAANRDPLRYGPTADEFDPTRQDQAHLAFGWGAHHCLGAPLARMEARTALTKLFDRFPGITLAVPAANLQPLSSLVSLGHKALPVYLRG</sequence>
<evidence type="ECO:0000256" key="8">
    <source>
        <dbReference type="RuleBase" id="RU000461"/>
    </source>
</evidence>
<gene>
    <name evidence="9" type="ORF">FEK35_23225</name>
</gene>
<evidence type="ECO:0000256" key="4">
    <source>
        <dbReference type="ARBA" id="ARBA00022723"/>
    </source>
</evidence>
<reference evidence="9 10" key="1">
    <citation type="submission" date="2019-05" db="EMBL/GenBank/DDBJ databases">
        <title>Genomes sequences of two Nocardia cyriacigeorgica environmental isolates, type strains Nocardia asteroides ATCC 19247 and Nocardia cyriacigeorgica DSM 44484.</title>
        <authorList>
            <person name="Vautrin F."/>
            <person name="Bergeron E."/>
            <person name="Dubost A."/>
            <person name="Abrouk D."/>
            <person name="Rodriguez Nava V."/>
            <person name="Pujic P."/>
        </authorList>
    </citation>
    <scope>NUCLEOTIDE SEQUENCE [LARGE SCALE GENOMIC DNA]</scope>
    <source>
        <strain evidence="9 10">EML 1456</strain>
    </source>
</reference>
<dbReference type="PRINTS" id="PR00359">
    <property type="entry name" value="BP450"/>
</dbReference>
<evidence type="ECO:0000256" key="5">
    <source>
        <dbReference type="ARBA" id="ARBA00023002"/>
    </source>
</evidence>
<dbReference type="Gene3D" id="1.10.630.10">
    <property type="entry name" value="Cytochrome P450"/>
    <property type="match status" value="1"/>
</dbReference>
<dbReference type="RefSeq" id="WP_138457973.1">
    <property type="nucleotide sequence ID" value="NZ_VBUU01000029.1"/>
</dbReference>
<dbReference type="InterPro" id="IPR036396">
    <property type="entry name" value="Cyt_P450_sf"/>
</dbReference>
<keyword evidence="6 8" id="KW-0408">Iron</keyword>
<dbReference type="OrthoDB" id="4133219at2"/>
<dbReference type="FunFam" id="1.10.630.10:FF:000018">
    <property type="entry name" value="Cytochrome P450 monooxygenase"/>
    <property type="match status" value="1"/>
</dbReference>
<keyword evidence="5 8" id="KW-0560">Oxidoreductase</keyword>
<dbReference type="PRINTS" id="PR00385">
    <property type="entry name" value="P450"/>
</dbReference>
<comment type="cofactor">
    <cofactor evidence="1">
        <name>heme</name>
        <dbReference type="ChEBI" id="CHEBI:30413"/>
    </cofactor>
</comment>